<evidence type="ECO:0000313" key="10">
    <source>
        <dbReference type="Proteomes" id="UP000765802"/>
    </source>
</evidence>
<dbReference type="InterPro" id="IPR036380">
    <property type="entry name" value="Isochorismatase-like_sf"/>
</dbReference>
<feature type="domain" description="Isochorismatase-like" evidence="8">
    <location>
        <begin position="3"/>
        <end position="198"/>
    </location>
</feature>
<dbReference type="NCBIfam" id="NF008623">
    <property type="entry name" value="PRK11609.1"/>
    <property type="match status" value="1"/>
</dbReference>
<dbReference type="InterPro" id="IPR052347">
    <property type="entry name" value="Isochorismatase_Nicotinamidase"/>
</dbReference>
<evidence type="ECO:0000256" key="7">
    <source>
        <dbReference type="ARBA" id="ARBA00043224"/>
    </source>
</evidence>
<organism evidence="9 10">
    <name type="scientific">Flavihumibacter stibioxidans</name>
    <dbReference type="NCBI Taxonomy" id="1834163"/>
    <lineage>
        <taxon>Bacteria</taxon>
        <taxon>Pseudomonadati</taxon>
        <taxon>Bacteroidota</taxon>
        <taxon>Chitinophagia</taxon>
        <taxon>Chitinophagales</taxon>
        <taxon>Chitinophagaceae</taxon>
        <taxon>Flavihumibacter</taxon>
    </lineage>
</organism>
<evidence type="ECO:0000256" key="2">
    <source>
        <dbReference type="ARBA" id="ARBA00022642"/>
    </source>
</evidence>
<comment type="similarity">
    <text evidence="1">Belongs to the isochorismatase family.</text>
</comment>
<evidence type="ECO:0000256" key="1">
    <source>
        <dbReference type="ARBA" id="ARBA00006336"/>
    </source>
</evidence>
<dbReference type="CDD" id="cd01011">
    <property type="entry name" value="nicotinamidase"/>
    <property type="match status" value="1"/>
</dbReference>
<evidence type="ECO:0000256" key="6">
    <source>
        <dbReference type="ARBA" id="ARBA00039017"/>
    </source>
</evidence>
<dbReference type="SUPFAM" id="SSF52499">
    <property type="entry name" value="Isochorismatase-like hydrolases"/>
    <property type="match status" value="1"/>
</dbReference>
<sequence length="204" mass="22753">MKALILVDIQNDFLPGGSLAVPEGDAIIPLTNQLQEYFDLVIATQDWHPANHKSFASNHSGKKPYDVIDLHGIQQILWPDHCVQGSSGADFPKSLEMNKAEIILRKGTDPEIDTYGAFYDNGHLKSTGLAGYLREKNVQEIYLTGLAGDICVYYSALDGLAENFTTFFVEDATRPLSMEEYIRTMKIYTAKGGKLIRSSDIRNY</sequence>
<reference evidence="9 10" key="1">
    <citation type="submission" date="2016-07" db="EMBL/GenBank/DDBJ databases">
        <title>Genome analysis of Flavihumibacter stibioxidans YS-17.</title>
        <authorList>
            <person name="Shi K."/>
            <person name="Han Y."/>
            <person name="Wang G."/>
        </authorList>
    </citation>
    <scope>NUCLEOTIDE SEQUENCE [LARGE SCALE GENOMIC DNA]</scope>
    <source>
        <strain evidence="9 10">YS-17</strain>
    </source>
</reference>
<dbReference type="EMBL" id="MBUA01000001">
    <property type="protein sequence ID" value="MBC6489761.1"/>
    <property type="molecule type" value="Genomic_DNA"/>
</dbReference>
<protein>
    <recommendedName>
        <fullName evidence="6">nicotinamidase</fullName>
        <ecNumber evidence="6">3.5.1.19</ecNumber>
    </recommendedName>
    <alternativeName>
        <fullName evidence="7">Nicotinamide deamidase</fullName>
    </alternativeName>
</protein>
<gene>
    <name evidence="9" type="ORF">BC349_02190</name>
</gene>
<proteinExistence type="inferred from homology"/>
<accession>A0ABR7M4C1</accession>
<keyword evidence="10" id="KW-1185">Reference proteome</keyword>
<name>A0ABR7M4C1_9BACT</name>
<evidence type="ECO:0000256" key="5">
    <source>
        <dbReference type="ARBA" id="ARBA00037900"/>
    </source>
</evidence>
<dbReference type="Proteomes" id="UP000765802">
    <property type="component" value="Unassembled WGS sequence"/>
</dbReference>
<keyword evidence="4" id="KW-0378">Hydrolase</keyword>
<dbReference type="RefSeq" id="WP_187255112.1">
    <property type="nucleotide sequence ID" value="NZ_JBHULF010000006.1"/>
</dbReference>
<dbReference type="PANTHER" id="PTHR11080:SF2">
    <property type="entry name" value="LD05707P"/>
    <property type="match status" value="1"/>
</dbReference>
<comment type="caution">
    <text evidence="9">The sequence shown here is derived from an EMBL/GenBank/DDBJ whole genome shotgun (WGS) entry which is preliminary data.</text>
</comment>
<evidence type="ECO:0000256" key="4">
    <source>
        <dbReference type="ARBA" id="ARBA00022801"/>
    </source>
</evidence>
<evidence type="ECO:0000256" key="3">
    <source>
        <dbReference type="ARBA" id="ARBA00022723"/>
    </source>
</evidence>
<dbReference type="Pfam" id="PF00857">
    <property type="entry name" value="Isochorismatase"/>
    <property type="match status" value="1"/>
</dbReference>
<comment type="pathway">
    <text evidence="5">Cofactor biosynthesis; nicotinate biosynthesis; nicotinate from nicotinamide: step 1/1.</text>
</comment>
<dbReference type="EC" id="3.5.1.19" evidence="6"/>
<evidence type="ECO:0000259" key="8">
    <source>
        <dbReference type="Pfam" id="PF00857"/>
    </source>
</evidence>
<evidence type="ECO:0000313" key="9">
    <source>
        <dbReference type="EMBL" id="MBC6489761.1"/>
    </source>
</evidence>
<keyword evidence="2" id="KW-0662">Pyridine nucleotide biosynthesis</keyword>
<keyword evidence="3" id="KW-0479">Metal-binding</keyword>
<dbReference type="Gene3D" id="3.40.50.850">
    <property type="entry name" value="Isochorismatase-like"/>
    <property type="match status" value="1"/>
</dbReference>
<dbReference type="PANTHER" id="PTHR11080">
    <property type="entry name" value="PYRAZINAMIDASE/NICOTINAMIDASE"/>
    <property type="match status" value="1"/>
</dbReference>
<dbReference type="InterPro" id="IPR000868">
    <property type="entry name" value="Isochorismatase-like_dom"/>
</dbReference>